<dbReference type="InterPro" id="IPR001123">
    <property type="entry name" value="LeuE-type"/>
</dbReference>
<feature type="transmembrane region" description="Helical" evidence="6">
    <location>
        <begin position="126"/>
        <end position="147"/>
    </location>
</feature>
<name>A0ABT7EKY4_9GAMM</name>
<comment type="caution">
    <text evidence="7">The sequence shown here is derived from an EMBL/GenBank/DDBJ whole genome shotgun (WGS) entry which is preliminary data.</text>
</comment>
<evidence type="ECO:0000313" key="7">
    <source>
        <dbReference type="EMBL" id="MDK2595720.1"/>
    </source>
</evidence>
<evidence type="ECO:0000256" key="6">
    <source>
        <dbReference type="SAM" id="Phobius"/>
    </source>
</evidence>
<dbReference type="RefSeq" id="WP_284137336.1">
    <property type="nucleotide sequence ID" value="NZ_JASJUT010000004.1"/>
</dbReference>
<protein>
    <submittedName>
        <fullName evidence="7">LysE family translocator</fullName>
    </submittedName>
</protein>
<evidence type="ECO:0000313" key="8">
    <source>
        <dbReference type="Proteomes" id="UP001231915"/>
    </source>
</evidence>
<feature type="transmembrane region" description="Helical" evidence="6">
    <location>
        <begin position="153"/>
        <end position="175"/>
    </location>
</feature>
<gene>
    <name evidence="7" type="ORF">QNM18_11740</name>
</gene>
<dbReference type="PANTHER" id="PTHR30086:SF20">
    <property type="entry name" value="ARGININE EXPORTER PROTEIN ARGO-RELATED"/>
    <property type="match status" value="1"/>
</dbReference>
<reference evidence="7 8" key="1">
    <citation type="submission" date="2023-05" db="EMBL/GenBank/DDBJ databases">
        <title>Pseudoalteromonas ardens sp. nov., Pseudoalteromonas obscura sp. nov., and Pseudoalteromonas umbrosa sp. nov., isolated from the coral Montipora capitata.</title>
        <authorList>
            <person name="Thomas E.M."/>
            <person name="Smith E.M."/>
            <person name="Papke E."/>
            <person name="Shlafstein M.D."/>
            <person name="Oline D.K."/>
            <person name="Videau P."/>
            <person name="Saw J.H."/>
            <person name="Strangman W.K."/>
            <person name="Ushijima B."/>
        </authorList>
    </citation>
    <scope>NUCLEOTIDE SEQUENCE [LARGE SCALE GENOMIC DNA]</scope>
    <source>
        <strain evidence="7 8">P94</strain>
    </source>
</reference>
<dbReference type="EMBL" id="JASJUT010000004">
    <property type="protein sequence ID" value="MDK2595720.1"/>
    <property type="molecule type" value="Genomic_DNA"/>
</dbReference>
<keyword evidence="4 6" id="KW-1133">Transmembrane helix</keyword>
<evidence type="ECO:0000256" key="3">
    <source>
        <dbReference type="ARBA" id="ARBA00022692"/>
    </source>
</evidence>
<feature type="transmembrane region" description="Helical" evidence="6">
    <location>
        <begin position="50"/>
        <end position="75"/>
    </location>
</feature>
<dbReference type="Proteomes" id="UP001231915">
    <property type="component" value="Unassembled WGS sequence"/>
</dbReference>
<feature type="transmembrane region" description="Helical" evidence="6">
    <location>
        <begin position="81"/>
        <end position="102"/>
    </location>
</feature>
<evidence type="ECO:0000256" key="5">
    <source>
        <dbReference type="ARBA" id="ARBA00023136"/>
    </source>
</evidence>
<evidence type="ECO:0000256" key="2">
    <source>
        <dbReference type="ARBA" id="ARBA00022475"/>
    </source>
</evidence>
<proteinExistence type="predicted"/>
<keyword evidence="3 6" id="KW-0812">Transmembrane</keyword>
<comment type="subcellular location">
    <subcellularLocation>
        <location evidence="1">Cell membrane</location>
        <topology evidence="1">Multi-pass membrane protein</topology>
    </subcellularLocation>
</comment>
<evidence type="ECO:0000256" key="1">
    <source>
        <dbReference type="ARBA" id="ARBA00004651"/>
    </source>
</evidence>
<dbReference type="PIRSF" id="PIRSF006324">
    <property type="entry name" value="LeuE"/>
    <property type="match status" value="1"/>
</dbReference>
<sequence length="220" mass="23590">MSLCYFLGGSVDITTWIFFCIAELILCISPGPAVFYVASHGVSSGYKASVSAAFGVVGGSAIYFLISATGINTVLSSSDTFFFFVKWAGAAYLLWIGINLFLEKSALNKVQGAISVNVYKAFKGGLFIELSNPKTLLFFVAILPQFIDESKPFLSQLLILGLTSIVIELLCLLLYAQLSSKVNEKVTSESVTAIMNKLSAVMLISIGVSLTFIDQLTGDA</sequence>
<feature type="transmembrane region" description="Helical" evidence="6">
    <location>
        <begin position="195"/>
        <end position="213"/>
    </location>
</feature>
<organism evidence="7 8">
    <name type="scientific">Pseudoalteromonas obscura</name>
    <dbReference type="NCBI Taxonomy" id="3048491"/>
    <lineage>
        <taxon>Bacteria</taxon>
        <taxon>Pseudomonadati</taxon>
        <taxon>Pseudomonadota</taxon>
        <taxon>Gammaproteobacteria</taxon>
        <taxon>Alteromonadales</taxon>
        <taxon>Pseudoalteromonadaceae</taxon>
        <taxon>Pseudoalteromonas</taxon>
    </lineage>
</organism>
<feature type="transmembrane region" description="Helical" evidence="6">
    <location>
        <begin position="16"/>
        <end position="38"/>
    </location>
</feature>
<evidence type="ECO:0000256" key="4">
    <source>
        <dbReference type="ARBA" id="ARBA00022989"/>
    </source>
</evidence>
<keyword evidence="8" id="KW-1185">Reference proteome</keyword>
<accession>A0ABT7EKY4</accession>
<dbReference type="PANTHER" id="PTHR30086">
    <property type="entry name" value="ARGININE EXPORTER PROTEIN ARGO"/>
    <property type="match status" value="1"/>
</dbReference>
<dbReference type="Pfam" id="PF01810">
    <property type="entry name" value="LysE"/>
    <property type="match status" value="1"/>
</dbReference>
<keyword evidence="5 6" id="KW-0472">Membrane</keyword>
<keyword evidence="2" id="KW-1003">Cell membrane</keyword>